<dbReference type="AlphaFoldDB" id="U5EYY7"/>
<evidence type="ECO:0000313" key="15">
    <source>
        <dbReference type="EMBL" id="JAB58139.1"/>
    </source>
</evidence>
<dbReference type="GO" id="GO:0030246">
    <property type="term" value="F:carbohydrate binding"/>
    <property type="evidence" value="ECO:0007669"/>
    <property type="project" value="InterPro"/>
</dbReference>
<dbReference type="Pfam" id="PF23194">
    <property type="entry name" value="NOMO_5th"/>
    <property type="match status" value="1"/>
</dbReference>
<keyword evidence="3 7" id="KW-0732">Signal</keyword>
<feature type="domain" description="NOMO seventh transthyretin-like" evidence="11">
    <location>
        <begin position="583"/>
        <end position="657"/>
    </location>
</feature>
<keyword evidence="5" id="KW-1133">Transmembrane helix</keyword>
<evidence type="ECO:0000256" key="7">
    <source>
        <dbReference type="SAM" id="SignalP"/>
    </source>
</evidence>
<dbReference type="InterPro" id="IPR056191">
    <property type="entry name" value="NOMO_12th"/>
</dbReference>
<dbReference type="PANTHER" id="PTHR23303:SF14">
    <property type="entry name" value="BOS COMPLEX SUBUNIT NOMO1-RELATED"/>
    <property type="match status" value="1"/>
</dbReference>
<dbReference type="Pfam" id="PF13620">
    <property type="entry name" value="CarboxypepD_reg"/>
    <property type="match status" value="1"/>
</dbReference>
<feature type="domain" description="NOMO third transthyretin-like" evidence="13">
    <location>
        <begin position="223"/>
        <end position="310"/>
    </location>
</feature>
<dbReference type="InterPro" id="IPR051417">
    <property type="entry name" value="SDr/BOS_complex"/>
</dbReference>
<dbReference type="Pfam" id="PF23141">
    <property type="entry name" value="Ig_NOMO"/>
    <property type="match status" value="1"/>
</dbReference>
<keyword evidence="2" id="KW-0812">Transmembrane</keyword>
<comment type="subcellular location">
    <subcellularLocation>
        <location evidence="1">Endoplasmic reticulum membrane</location>
        <topology evidence="1">Single-pass type I membrane protein</topology>
    </subcellularLocation>
</comment>
<evidence type="ECO:0000259" key="13">
    <source>
        <dbReference type="Pfam" id="PF23193"/>
    </source>
</evidence>
<dbReference type="SUPFAM" id="SSF49478">
    <property type="entry name" value="Cna protein B-type domain"/>
    <property type="match status" value="3"/>
</dbReference>
<reference evidence="15" key="1">
    <citation type="journal article" date="2014" name="Insect Biochem. Mol. Biol.">
        <title>An insight into the sialome of the frog biting fly, Corethrella appendiculata.</title>
        <authorList>
            <person name="Ribeiro J.M.C."/>
            <person name="Chagas A.C."/>
            <person name="Pham V.M."/>
            <person name="Lounibos L.P."/>
            <person name="Calvo E."/>
        </authorList>
    </citation>
    <scope>NUCLEOTIDE SEQUENCE</scope>
    <source>
        <tissue evidence="15">Salivary glands</tissue>
    </source>
</reference>
<evidence type="ECO:0000256" key="5">
    <source>
        <dbReference type="ARBA" id="ARBA00022989"/>
    </source>
</evidence>
<keyword evidence="6" id="KW-0472">Membrane</keyword>
<proteinExistence type="evidence at transcript level"/>
<dbReference type="InterPro" id="IPR056190">
    <property type="entry name" value="NOMO_5th"/>
</dbReference>
<evidence type="ECO:0000259" key="14">
    <source>
        <dbReference type="Pfam" id="PF23194"/>
    </source>
</evidence>
<evidence type="ECO:0000256" key="3">
    <source>
        <dbReference type="ARBA" id="ARBA00022729"/>
    </source>
</evidence>
<dbReference type="Gene3D" id="2.60.40.1120">
    <property type="entry name" value="Carboxypeptidase-like, regulatory domain"/>
    <property type="match status" value="3"/>
</dbReference>
<accession>U5EYY7</accession>
<evidence type="ECO:0000259" key="8">
    <source>
        <dbReference type="Pfam" id="PF22898"/>
    </source>
</evidence>
<feature type="chain" id="PRO_5004660297" evidence="7">
    <location>
        <begin position="27"/>
        <end position="1202"/>
    </location>
</feature>
<feature type="domain" description="NOMO fifth transthyretin-like" evidence="14">
    <location>
        <begin position="405"/>
        <end position="485"/>
    </location>
</feature>
<dbReference type="Pfam" id="PF22898">
    <property type="entry name" value="NOMO1-like_1st"/>
    <property type="match status" value="1"/>
</dbReference>
<evidence type="ECO:0000256" key="1">
    <source>
        <dbReference type="ARBA" id="ARBA00004115"/>
    </source>
</evidence>
<dbReference type="InterPro" id="IPR055074">
    <property type="entry name" value="NOMO1-3_2nd"/>
</dbReference>
<feature type="signal peptide" evidence="7">
    <location>
        <begin position="1"/>
        <end position="26"/>
    </location>
</feature>
<feature type="domain" description="NOMO-like N-terminal beta-sandwich" evidence="8">
    <location>
        <begin position="33"/>
        <end position="117"/>
    </location>
</feature>
<evidence type="ECO:0000256" key="6">
    <source>
        <dbReference type="ARBA" id="ARBA00023136"/>
    </source>
</evidence>
<dbReference type="InterPro" id="IPR055073">
    <property type="entry name" value="NOMO1-like_9th"/>
</dbReference>
<dbReference type="InterPro" id="IPR056319">
    <property type="entry name" value="NOMO_7th"/>
</dbReference>
<evidence type="ECO:0000256" key="4">
    <source>
        <dbReference type="ARBA" id="ARBA00022824"/>
    </source>
</evidence>
<keyword evidence="4" id="KW-0256">Endoplasmic reticulum</keyword>
<dbReference type="EMBL" id="GANO01001732">
    <property type="protein sequence ID" value="JAB58139.1"/>
    <property type="molecule type" value="mRNA"/>
</dbReference>
<evidence type="ECO:0000259" key="11">
    <source>
        <dbReference type="Pfam" id="PF23141"/>
    </source>
</evidence>
<dbReference type="Pfam" id="PF22902">
    <property type="entry name" value="NOMO1-like_9th"/>
    <property type="match status" value="1"/>
</dbReference>
<feature type="domain" description="NOMO second beta-sandwich" evidence="10">
    <location>
        <begin position="119"/>
        <end position="207"/>
    </location>
</feature>
<dbReference type="GO" id="GO:0005789">
    <property type="term" value="C:endoplasmic reticulum membrane"/>
    <property type="evidence" value="ECO:0007669"/>
    <property type="project" value="UniProtKB-SubCell"/>
</dbReference>
<evidence type="ECO:0000259" key="10">
    <source>
        <dbReference type="Pfam" id="PF22904"/>
    </source>
</evidence>
<dbReference type="Pfam" id="PF22904">
    <property type="entry name" value="NOMO1-like_2nd"/>
    <property type="match status" value="1"/>
</dbReference>
<organism evidence="15">
    <name type="scientific">Corethrella appendiculata</name>
    <dbReference type="NCBI Taxonomy" id="1370023"/>
    <lineage>
        <taxon>Eukaryota</taxon>
        <taxon>Metazoa</taxon>
        <taxon>Ecdysozoa</taxon>
        <taxon>Arthropoda</taxon>
        <taxon>Hexapoda</taxon>
        <taxon>Insecta</taxon>
        <taxon>Pterygota</taxon>
        <taxon>Neoptera</taxon>
        <taxon>Endopterygota</taxon>
        <taxon>Diptera</taxon>
        <taxon>Nematocera</taxon>
        <taxon>Culicoidea</taxon>
        <taxon>Chaoboridae</taxon>
        <taxon>Corethrella</taxon>
    </lineage>
</organism>
<dbReference type="InterPro" id="IPR056189">
    <property type="entry name" value="NOMO_3rd"/>
</dbReference>
<feature type="domain" description="NOMO C-terminal transthyretin-like" evidence="12">
    <location>
        <begin position="1013"/>
        <end position="1113"/>
    </location>
</feature>
<name>U5EYY7_9DIPT</name>
<dbReference type="PANTHER" id="PTHR23303">
    <property type="entry name" value="CARBOXYPEPTIDASE REGULATORY REGION-CONTAINING"/>
    <property type="match status" value="1"/>
</dbReference>
<feature type="domain" description="NOMO-like ninth beta-sandwich" evidence="9">
    <location>
        <begin position="750"/>
        <end position="823"/>
    </location>
</feature>
<dbReference type="InterPro" id="IPR013784">
    <property type="entry name" value="Carb-bd-like_fold"/>
</dbReference>
<evidence type="ECO:0000259" key="9">
    <source>
        <dbReference type="Pfam" id="PF22902"/>
    </source>
</evidence>
<dbReference type="InterPro" id="IPR055075">
    <property type="entry name" value="NOMO-like_N"/>
</dbReference>
<dbReference type="Pfam" id="PF23193">
    <property type="entry name" value="NOMO_3rd"/>
    <property type="match status" value="1"/>
</dbReference>
<sequence length="1202" mass="133392">MMEKNLNSFLIILLIKLISFVSNIHANEVLGCGGFIKSSADLDFSKVEVALYTTQGSLKVKTDCSPSNGYYFIPLYDKGNYVIKVNPPPGWSFEPESVDVQFDGVNDICSLGKDINFNFKGFGITGKVQIYGNKTPAKGVQVELKSENNQKIGHTYTDSNGIFSFTPIIPGKYIVKATHEKWHFLNSEHQVTVQTGNTEIPANSLIVSGFNVVGRVLSEGFGGFAGVGLLLYNLKGQNTISKCVERNIPAISNTDSRYDEKPLCYTTTNKPNGEYIFENISSGKYLIVPYFENKNIKFHIEPKFLEVEVLKDTLTVPNSFDVSGISVSGKILVGPNGRGIPNANIKINGRDVAVTDKNGGYTLDNINTGTYTIQVTADNVQFNDHTVKISITNPALPDIYVNGFKVCGQVVSKTSHNVAITKQASTYHTEISTEANSGAWCLYLSNGKYLVEVLTSSEEKARGIQFFPLSQTIEVDSSPLDGIMFSQLKAMVIGQIKCLSDADISCHNTAVTLQALDSSGKIVSQPIVTNVKGGSYNFDNILPGLYEISVPNSKLCWESNSYRVNIKSAKESVPIFKHTGYIIAIASSHTTQISYKLKQVENAKSHEAILTPGLNSFCVEKAGTYDIKFSGCHLYDENVVKTFSTNSQTPLNVNAVKHLNTVKILSTDRVSDYQVKIFTSGKNVEEFVRFTTTGSKEDGYIVYKYDFYLKYDERVKITPVSDLMLFKPETKEIRGGSDCVDSAFEFTSTKGLLINGKTTPAINEAKITLAFPKNPELSSLVAMTNAKGEFKFGPIDSILSVELSAEKESYVFSSFDSATNTFKGHKLCEVIVTVKDESGNKLPGVLLSLSGAESYRKNLVTGEDGTIKFHSLSPSQYYLRAMMKEYEFQPNSKLIEVKEGATVVEELKGNRVAFSVYGSITSLNGEPFSNILVEAVSFDDHCSHHQEEATSEFNGHYRIRGLQPNCEYRVSLRSGNGINTNVDRSLPKEKIIRIENGDIRDVNFIGIHPITFVDVTARVCASQNDYYKSLKIYLYRRGSDTPLHSQRVDTPLNPKNKYNPCIMVFFPRIPFDGKSYSIELTTSLSDKNYKYNLPVAQFVANTSSYFTVLEFKPELRTENDLNQNSLSAIFLIALVGIIFFKQELAIELLTIVWNKVCTFVQEMLTKTKQKEISFEVDLDESEIDKIASSINAIKKKKSKKVN</sequence>
<evidence type="ECO:0000259" key="12">
    <source>
        <dbReference type="Pfam" id="PF23192"/>
    </source>
</evidence>
<dbReference type="Pfam" id="PF23192">
    <property type="entry name" value="NOMO_12th"/>
    <property type="match status" value="1"/>
</dbReference>
<dbReference type="SUPFAM" id="SSF49452">
    <property type="entry name" value="Starch-binding domain-like"/>
    <property type="match status" value="1"/>
</dbReference>
<evidence type="ECO:0000256" key="2">
    <source>
        <dbReference type="ARBA" id="ARBA00022692"/>
    </source>
</evidence>
<protein>
    <submittedName>
        <fullName evidence="15">Putative metalloproteinase-related collagenase pm5</fullName>
    </submittedName>
</protein>